<reference evidence="1 2" key="2">
    <citation type="journal article" date="2017" name="Int. J. Syst. Evol. Microbiol.">
        <title>Gordonia phthalatica sp. nov., a di-n-butyl phthalate-degrading bacterium isolated from activated sludge.</title>
        <authorList>
            <person name="Jin D."/>
            <person name="Kong X."/>
            <person name="Jia M."/>
            <person name="Yu X."/>
            <person name="Wang X."/>
            <person name="Zhuang X."/>
            <person name="Deng Y."/>
            <person name="Bai Z."/>
        </authorList>
    </citation>
    <scope>NUCLEOTIDE SEQUENCE [LARGE SCALE GENOMIC DNA]</scope>
    <source>
        <strain evidence="1 2">QH-11</strain>
    </source>
</reference>
<keyword evidence="1" id="KW-0547">Nucleotide-binding</keyword>
<dbReference type="AlphaFoldDB" id="A0A0N9MSP6"/>
<dbReference type="OrthoDB" id="3268468at2"/>
<protein>
    <submittedName>
        <fullName evidence="1">ATP-binding protein</fullName>
    </submittedName>
</protein>
<dbReference type="Proteomes" id="UP000063789">
    <property type="component" value="Chromosome"/>
</dbReference>
<dbReference type="PATRIC" id="fig|1136941.3.peg.3088"/>
<reference evidence="2" key="1">
    <citation type="submission" date="2015-06" db="EMBL/GenBank/DDBJ databases">
        <title>Complete genome sequence and metabolic analysis of phthalate degradation pathway in Gordonia sp. QH-11.</title>
        <authorList>
            <person name="Jin D."/>
            <person name="Kong X."/>
            <person name="Bai Z."/>
        </authorList>
    </citation>
    <scope>NUCLEOTIDE SEQUENCE [LARGE SCALE GENOMIC DNA]</scope>
    <source>
        <strain evidence="2">QH-11</strain>
    </source>
</reference>
<evidence type="ECO:0000313" key="2">
    <source>
        <dbReference type="Proteomes" id="UP000063789"/>
    </source>
</evidence>
<evidence type="ECO:0000313" key="1">
    <source>
        <dbReference type="EMBL" id="ALG85562.1"/>
    </source>
</evidence>
<name>A0A0N9MSP6_9ACTN</name>
<dbReference type="EMBL" id="CP011853">
    <property type="protein sequence ID" value="ALG85562.1"/>
    <property type="molecule type" value="Genomic_DNA"/>
</dbReference>
<sequence length="77" mass="7983">MSVDVKIGIENSPRELAFTSADKADDVYAAAQRALDGTDSVLALTDDKGARVLVPAAKIAYIEVGSAESRRVGFGAA</sequence>
<dbReference type="InterPro" id="IPR021456">
    <property type="entry name" value="DUF3107"/>
</dbReference>
<proteinExistence type="predicted"/>
<dbReference type="STRING" id="1136941.ACH46_15120"/>
<gene>
    <name evidence="1" type="ORF">ACH46_15120</name>
</gene>
<dbReference type="KEGG" id="goq:ACH46_15120"/>
<keyword evidence="2" id="KW-1185">Reference proteome</keyword>
<accession>A0A0N9MSP6</accession>
<keyword evidence="1" id="KW-0067">ATP-binding</keyword>
<dbReference type="GO" id="GO:0005524">
    <property type="term" value="F:ATP binding"/>
    <property type="evidence" value="ECO:0007669"/>
    <property type="project" value="UniProtKB-KW"/>
</dbReference>
<dbReference type="RefSeq" id="WP_062393649.1">
    <property type="nucleotide sequence ID" value="NZ_CP011853.1"/>
</dbReference>
<organism evidence="1 2">
    <name type="scientific">Gordonia phthalatica</name>
    <dbReference type="NCBI Taxonomy" id="1136941"/>
    <lineage>
        <taxon>Bacteria</taxon>
        <taxon>Bacillati</taxon>
        <taxon>Actinomycetota</taxon>
        <taxon>Actinomycetes</taxon>
        <taxon>Mycobacteriales</taxon>
        <taxon>Gordoniaceae</taxon>
        <taxon>Gordonia</taxon>
    </lineage>
</organism>
<dbReference type="Pfam" id="PF11305">
    <property type="entry name" value="DUF3107"/>
    <property type="match status" value="1"/>
</dbReference>